<evidence type="ECO:0008006" key="4">
    <source>
        <dbReference type="Google" id="ProtNLM"/>
    </source>
</evidence>
<dbReference type="Proteomes" id="UP000189777">
    <property type="component" value="Unassembled WGS sequence"/>
</dbReference>
<feature type="compositionally biased region" description="Low complexity" evidence="1">
    <location>
        <begin position="195"/>
        <end position="207"/>
    </location>
</feature>
<name>A0A1T5LK27_9MICO</name>
<reference evidence="2 3" key="1">
    <citation type="submission" date="2017-02" db="EMBL/GenBank/DDBJ databases">
        <authorList>
            <person name="Peterson S.W."/>
        </authorList>
    </citation>
    <scope>NUCLEOTIDE SEQUENCE [LARGE SCALE GENOMIC DNA]</scope>
    <source>
        <strain evidence="2 3">DSM 21481</strain>
    </source>
</reference>
<sequence>MVSAGVEPGAGVELDVETAARVHAVVVEWLVDRLVDPSWRARRDAGSQARAALHDAERLARMAGSGHDPLPGAGGWWSSADVAEQTDTPHRTVRRHMSTGRWPSARRRAGRWFVRPADVLAELDRTPNGARGARDPLAALLPPWLDDPHRALLGVLERSPDPGTPAERAQLASQLRAERSRARLYRKRRERQLAPTSTTTPEGETTP</sequence>
<evidence type="ECO:0000313" key="2">
    <source>
        <dbReference type="EMBL" id="SKC76224.1"/>
    </source>
</evidence>
<evidence type="ECO:0000256" key="1">
    <source>
        <dbReference type="SAM" id="MobiDB-lite"/>
    </source>
</evidence>
<keyword evidence="3" id="KW-1185">Reference proteome</keyword>
<dbReference type="STRING" id="526729.SAMN04324258_3557"/>
<evidence type="ECO:0000313" key="3">
    <source>
        <dbReference type="Proteomes" id="UP000189777"/>
    </source>
</evidence>
<dbReference type="EMBL" id="FUZQ01000006">
    <property type="protein sequence ID" value="SKC76224.1"/>
    <property type="molecule type" value="Genomic_DNA"/>
</dbReference>
<dbReference type="AlphaFoldDB" id="A0A1T5LK27"/>
<protein>
    <recommendedName>
        <fullName evidence="4">Helix-turn-helix domain-containing protein</fullName>
    </recommendedName>
</protein>
<gene>
    <name evidence="2" type="ORF">SAMN04324258_3557</name>
</gene>
<accession>A0A1T5LK27</accession>
<proteinExistence type="predicted"/>
<feature type="region of interest" description="Disordered" evidence="1">
    <location>
        <begin position="158"/>
        <end position="207"/>
    </location>
</feature>
<organism evidence="2 3">
    <name type="scientific">Krasilnikoviella flava</name>
    <dbReference type="NCBI Taxonomy" id="526729"/>
    <lineage>
        <taxon>Bacteria</taxon>
        <taxon>Bacillati</taxon>
        <taxon>Actinomycetota</taxon>
        <taxon>Actinomycetes</taxon>
        <taxon>Micrococcales</taxon>
        <taxon>Promicromonosporaceae</taxon>
        <taxon>Krasilnikoviella</taxon>
    </lineage>
</organism>